<feature type="transmembrane region" description="Helical" evidence="3">
    <location>
        <begin position="736"/>
        <end position="758"/>
    </location>
</feature>
<sequence length="1379" mass="147331">MPKLDIRLSDTGIDAELARLRARLETLSKKRIGIDVDAAAAMAEMDAIDAELARLGEHHPNIAVRVDTAAARAQLAAIREEVDSLDRDDVDIPVHVDTGQAQAALFQLAVALGSVAAIPVVPIAAAGLGALASAATAAGAGVGAMALVAIPAIKGISAALQAKTAAEKESTQATNNGASAAIQSAQRALQMANAQQALASAHRQAARSIEQANEQVQRAEESLAQAVQNAAYQRQQAAQNVSRAERSLADAQKQEQKAQEDLTQARRDARQELMALDDKLKDGALSQRDAVLSVQEAQEQLQKVMADPRSSYLEQQRAQLTYDQALQAQKEQAKSYEQLKEDAKKAKDAGVNGNDKVKQASEQLADAQRSVKDQVEAVAQAHQDAARTEIQSAQQVADAQRSVADAVRNAADTQVQAADSIASAERGVESARLSSMKTTSSATTKADAYRQALAKLTPEQRKLYDSIAGPQGLTSAFKAWSTSMQPAVLPLFVRGVEAAKGALPGLTPLVTAAADAIGVLFDKASKELKSPFWQGFKDDIDKIAKPAIIGLGIAFGNIFKGMAGIVDAFLPHMTGISSVMDSVTARFAKWGSNLKGSPAFERFLQYVKDTSPDVAKFLGQLLTTALDLSKALAPMSSVVYAALEPILSAISWLSTNAPEVVQLLWAMYVVGKLLGVGMRIAAVGLGLYNTVVAIASLETWSWAAAIQATGIVPLIELIVVAIVALAVGIYEAYKHVGWFHTAVDAAFTGIKVAAIFVWDKALKPMFTGLWAAIKAVGSVLVWLWKNIFVPVWNGIVLATKIAIAIIAVVLIAPLVIAIRLLGAVISALWTGVVKPTWELIAQLTKWLWNTVLNPYFNNIWKSLKWVGDKFTWLYNNAVKPACGWIADKAKWLWSKGLKPALTDVWNGLKWVGDKFLWLYDHSVGPIVGWIADKARWLYDKGLKPAFDSIKTAVKLVGAAFSDAKSAIKQAWDQIAGIAAKPVNFVISGVYTHGIKAVWDKVAEFVGLGKLPDAPKLVDERPKFAQGGRTSGGIPGVDSIPILAMADEYIIKRSSARKIGYGALEYMNRTGEIPRFASGGIIGSAWDWTKDKVGGAISKGVDWAKTGADLIAHPSKVWDKLVKPFLDAATLHLGVAQMGKVLLKYPLKMIDGLKDQLVDAVTGGGMGGGSKNIGGTIPSGQRRTIISQALAAAHVPPPGTIPQWLAGMNTLIMRESGWNPNAINLWDSNAKAGHPSQGLTQTIPSTWSAYVPSSLRSKGILDPVGNVAASIRYIVSRYGNITNVQQANANMPPKGYDSGGWLMPGFTTTYNGTGKPEPVFTSDQWADIRASKSAAASPTELNLEARVYVGNTELTDVIRTEIHTREEQNAAALNGGRLVF</sequence>
<reference evidence="4 5" key="1">
    <citation type="submission" date="2016-10" db="EMBL/GenBank/DDBJ databases">
        <authorList>
            <person name="de Groot N.N."/>
        </authorList>
    </citation>
    <scope>NUCLEOTIDE SEQUENCE [LARGE SCALE GENOMIC DNA]</scope>
    <source>
        <strain evidence="4 5">DSM 40306</strain>
    </source>
</reference>
<feature type="region of interest" description="Disordered" evidence="2">
    <location>
        <begin position="238"/>
        <end position="264"/>
    </location>
</feature>
<feature type="transmembrane region" description="Helical" evidence="3">
    <location>
        <begin position="631"/>
        <end position="653"/>
    </location>
</feature>
<keyword evidence="1" id="KW-0175">Coiled coil</keyword>
<dbReference type="SUPFAM" id="SSF53955">
    <property type="entry name" value="Lysozyme-like"/>
    <property type="match status" value="1"/>
</dbReference>
<feature type="transmembrane region" description="Helical" evidence="3">
    <location>
        <begin position="665"/>
        <end position="688"/>
    </location>
</feature>
<accession>A0A1H4RNK0</accession>
<evidence type="ECO:0000256" key="2">
    <source>
        <dbReference type="SAM" id="MobiDB-lite"/>
    </source>
</evidence>
<evidence type="ECO:0000313" key="4">
    <source>
        <dbReference type="EMBL" id="SEC33492.1"/>
    </source>
</evidence>
<dbReference type="Proteomes" id="UP000182375">
    <property type="component" value="Unassembled WGS sequence"/>
</dbReference>
<evidence type="ECO:0000256" key="1">
    <source>
        <dbReference type="SAM" id="Coils"/>
    </source>
</evidence>
<evidence type="ECO:0008006" key="6">
    <source>
        <dbReference type="Google" id="ProtNLM"/>
    </source>
</evidence>
<evidence type="ECO:0000313" key="5">
    <source>
        <dbReference type="Proteomes" id="UP000182375"/>
    </source>
</evidence>
<dbReference type="EMBL" id="FNTD01000004">
    <property type="protein sequence ID" value="SEC33492.1"/>
    <property type="molecule type" value="Genomic_DNA"/>
</dbReference>
<proteinExistence type="predicted"/>
<feature type="transmembrane region" description="Helical" evidence="3">
    <location>
        <begin position="765"/>
        <end position="784"/>
    </location>
</feature>
<gene>
    <name evidence="4" type="ORF">SAMN04490357_1748</name>
</gene>
<dbReference type="STRING" id="67331.SAMN04490357_1748"/>
<feature type="transmembrane region" description="Helical" evidence="3">
    <location>
        <begin position="700"/>
        <end position="730"/>
    </location>
</feature>
<protein>
    <recommendedName>
        <fullName evidence="6">Transglycosylase SLT domain-containing protein</fullName>
    </recommendedName>
</protein>
<feature type="transmembrane region" description="Helical" evidence="3">
    <location>
        <begin position="131"/>
        <end position="153"/>
    </location>
</feature>
<keyword evidence="3" id="KW-0472">Membrane</keyword>
<feature type="transmembrane region" description="Helical" evidence="3">
    <location>
        <begin position="796"/>
        <end position="818"/>
    </location>
</feature>
<dbReference type="InterPro" id="IPR023346">
    <property type="entry name" value="Lysozyme-like_dom_sf"/>
</dbReference>
<dbReference type="CDD" id="cd13402">
    <property type="entry name" value="LT_TF-like"/>
    <property type="match status" value="1"/>
</dbReference>
<feature type="transmembrane region" description="Helical" evidence="3">
    <location>
        <begin position="105"/>
        <end position="125"/>
    </location>
</feature>
<feature type="compositionally biased region" description="Basic and acidic residues" evidence="2">
    <location>
        <begin position="243"/>
        <end position="264"/>
    </location>
</feature>
<evidence type="ECO:0000256" key="3">
    <source>
        <dbReference type="SAM" id="Phobius"/>
    </source>
</evidence>
<organism evidence="4 5">
    <name type="scientific">Streptomyces misionensis</name>
    <dbReference type="NCBI Taxonomy" id="67331"/>
    <lineage>
        <taxon>Bacteria</taxon>
        <taxon>Bacillati</taxon>
        <taxon>Actinomycetota</taxon>
        <taxon>Actinomycetes</taxon>
        <taxon>Kitasatosporales</taxon>
        <taxon>Streptomycetaceae</taxon>
        <taxon>Streptomyces</taxon>
    </lineage>
</organism>
<keyword evidence="3" id="KW-0812">Transmembrane</keyword>
<feature type="coiled-coil region" evidence="1">
    <location>
        <begin position="322"/>
        <end position="377"/>
    </location>
</feature>
<keyword evidence="3" id="KW-1133">Transmembrane helix</keyword>
<name>A0A1H4RNK0_9ACTN</name>